<dbReference type="RefSeq" id="WP_208394114.1">
    <property type="nucleotide sequence ID" value="NZ_JAASQI010000002.1"/>
</dbReference>
<dbReference type="PANTHER" id="PTHR47197">
    <property type="entry name" value="PROTEIN NIRF"/>
    <property type="match status" value="1"/>
</dbReference>
<reference evidence="3 4" key="1">
    <citation type="submission" date="2020-03" db="EMBL/GenBank/DDBJ databases">
        <title>Genomic Encyclopedia of Type Strains, Phase IV (KMG-IV): sequencing the most valuable type-strain genomes for metagenomic binning, comparative biology and taxonomic classification.</title>
        <authorList>
            <person name="Goeker M."/>
        </authorList>
    </citation>
    <scope>NUCLEOTIDE SEQUENCE [LARGE SCALE GENOMIC DNA]</scope>
    <source>
        <strain evidence="3 4">DSM 103870</strain>
    </source>
</reference>
<dbReference type="Gene3D" id="2.130.10.10">
    <property type="entry name" value="YVTN repeat-like/Quinoprotein amine dehydrogenase"/>
    <property type="match status" value="1"/>
</dbReference>
<dbReference type="InterPro" id="IPR011048">
    <property type="entry name" value="Haem_d1_sf"/>
</dbReference>
<evidence type="ECO:0000313" key="4">
    <source>
        <dbReference type="Proteomes" id="UP001429580"/>
    </source>
</evidence>
<dbReference type="EMBL" id="JAASQI010000002">
    <property type="protein sequence ID" value="NIJ57549.1"/>
    <property type="molecule type" value="Genomic_DNA"/>
</dbReference>
<evidence type="ECO:0000256" key="1">
    <source>
        <dbReference type="SAM" id="MobiDB-lite"/>
    </source>
</evidence>
<dbReference type="InterPro" id="IPR051200">
    <property type="entry name" value="Host-pathogen_enzymatic-act"/>
</dbReference>
<dbReference type="InterPro" id="IPR011964">
    <property type="entry name" value="YVTN_b-propeller_repeat"/>
</dbReference>
<accession>A0ABX0V0D8</accession>
<dbReference type="Proteomes" id="UP001429580">
    <property type="component" value="Unassembled WGS sequence"/>
</dbReference>
<sequence>MTSHMAALAKNLILLMLAGLSLGIVASAADVAAASTGPRIETSARVAPGEPYEIVFNPADSDLYVAAYGHRPSGREARVVRLDGKTLQPKAELDVGGYPVFGLGINTRTQTLYGTNTRGGGLVQAFDLRTGKLAATIRRDGEEAHVRAVVVDEEANKIYVSVVGFTRDGTTTPSQIWVIDGATNTIERIIDVDTKTLTGLALDAAGNRIFATGLEADEVVAVDLRSGQVTARWPTGSEWPTNIAFDRDGQRLFVTGQKTGDLAVLDARTGAILTRIPTGESALAVAFNPAVRQIYVTNRKAGTVTVIDSTDYKVLANLKTGSFPQSIAIDHAAGRVFVTNKPHGLPRDASEDAPTPYDPDGDTVTVIRP</sequence>
<evidence type="ECO:0000313" key="3">
    <source>
        <dbReference type="EMBL" id="NIJ57549.1"/>
    </source>
</evidence>
<dbReference type="SUPFAM" id="SSF51004">
    <property type="entry name" value="C-terminal (heme d1) domain of cytochrome cd1-nitrite reductase"/>
    <property type="match status" value="1"/>
</dbReference>
<comment type="caution">
    <text evidence="3">The sequence shown here is derived from an EMBL/GenBank/DDBJ whole genome shotgun (WGS) entry which is preliminary data.</text>
</comment>
<gene>
    <name evidence="3" type="ORF">FHS82_001375</name>
</gene>
<dbReference type="PANTHER" id="PTHR47197:SF3">
    <property type="entry name" value="DIHYDRO-HEME D1 DEHYDROGENASE"/>
    <property type="match status" value="1"/>
</dbReference>
<keyword evidence="2" id="KW-0732">Signal</keyword>
<protein>
    <submittedName>
        <fullName evidence="3">YVTN family beta-propeller protein</fullName>
    </submittedName>
</protein>
<feature type="chain" id="PRO_5047347057" evidence="2">
    <location>
        <begin position="29"/>
        <end position="369"/>
    </location>
</feature>
<dbReference type="InterPro" id="IPR015943">
    <property type="entry name" value="WD40/YVTN_repeat-like_dom_sf"/>
</dbReference>
<organism evidence="3 4">
    <name type="scientific">Pseudochelatococcus lubricantis</name>
    <dbReference type="NCBI Taxonomy" id="1538102"/>
    <lineage>
        <taxon>Bacteria</taxon>
        <taxon>Pseudomonadati</taxon>
        <taxon>Pseudomonadota</taxon>
        <taxon>Alphaproteobacteria</taxon>
        <taxon>Hyphomicrobiales</taxon>
        <taxon>Chelatococcaceae</taxon>
        <taxon>Pseudochelatococcus</taxon>
    </lineage>
</organism>
<keyword evidence="4" id="KW-1185">Reference proteome</keyword>
<name>A0ABX0V0D8_9HYPH</name>
<evidence type="ECO:0000256" key="2">
    <source>
        <dbReference type="SAM" id="SignalP"/>
    </source>
</evidence>
<dbReference type="NCBIfam" id="TIGR02276">
    <property type="entry name" value="beta_rpt_yvtn"/>
    <property type="match status" value="1"/>
</dbReference>
<proteinExistence type="predicted"/>
<feature type="signal peptide" evidence="2">
    <location>
        <begin position="1"/>
        <end position="28"/>
    </location>
</feature>
<feature type="region of interest" description="Disordered" evidence="1">
    <location>
        <begin position="341"/>
        <end position="369"/>
    </location>
</feature>